<dbReference type="AlphaFoldDB" id="A0A853ETR2"/>
<accession>A0A853ETR2</accession>
<feature type="domain" description="ABC3 transporter permease C-terminal" evidence="8">
    <location>
        <begin position="746"/>
        <end position="863"/>
    </location>
</feature>
<feature type="transmembrane region" description="Helical" evidence="7">
    <location>
        <begin position="332"/>
        <end position="355"/>
    </location>
</feature>
<feature type="transmembrane region" description="Helical" evidence="7">
    <location>
        <begin position="739"/>
        <end position="767"/>
    </location>
</feature>
<feature type="domain" description="ABC3 transporter permease C-terminal" evidence="8">
    <location>
        <begin position="287"/>
        <end position="407"/>
    </location>
</feature>
<feature type="transmembrane region" description="Helical" evidence="7">
    <location>
        <begin position="794"/>
        <end position="815"/>
    </location>
</feature>
<evidence type="ECO:0000256" key="1">
    <source>
        <dbReference type="ARBA" id="ARBA00004651"/>
    </source>
</evidence>
<dbReference type="GO" id="GO:0022857">
    <property type="term" value="F:transmembrane transporter activity"/>
    <property type="evidence" value="ECO:0007669"/>
    <property type="project" value="TreeGrafter"/>
</dbReference>
<evidence type="ECO:0000313" key="9">
    <source>
        <dbReference type="EMBL" id="NYS93897.1"/>
    </source>
</evidence>
<proteinExistence type="inferred from homology"/>
<dbReference type="InterPro" id="IPR003838">
    <property type="entry name" value="ABC3_permease_C"/>
</dbReference>
<comment type="subcellular location">
    <subcellularLocation>
        <location evidence="1">Cell membrane</location>
        <topology evidence="1">Multi-pass membrane protein</topology>
    </subcellularLocation>
</comment>
<evidence type="ECO:0000256" key="3">
    <source>
        <dbReference type="ARBA" id="ARBA00022692"/>
    </source>
</evidence>
<organism evidence="9 10">
    <name type="scientific">Sanguibacter inulinus</name>
    <dbReference type="NCBI Taxonomy" id="60922"/>
    <lineage>
        <taxon>Bacteria</taxon>
        <taxon>Bacillati</taxon>
        <taxon>Actinomycetota</taxon>
        <taxon>Actinomycetes</taxon>
        <taxon>Micrococcales</taxon>
        <taxon>Sanguibacteraceae</taxon>
        <taxon>Sanguibacter</taxon>
    </lineage>
</organism>
<name>A0A853ETR2_9MICO</name>
<reference evidence="9 10" key="1">
    <citation type="submission" date="2020-07" db="EMBL/GenBank/DDBJ databases">
        <title>MOT database genomes.</title>
        <authorList>
            <person name="Joseph S."/>
            <person name="Aduse-Opoku J."/>
            <person name="Hashim A."/>
            <person name="Wade W."/>
            <person name="Curtis M."/>
        </authorList>
    </citation>
    <scope>NUCLEOTIDE SEQUENCE [LARGE SCALE GENOMIC DNA]</scope>
    <source>
        <strain evidence="9 10">DSM 100099</strain>
    </source>
</reference>
<evidence type="ECO:0000256" key="6">
    <source>
        <dbReference type="ARBA" id="ARBA00038076"/>
    </source>
</evidence>
<dbReference type="PANTHER" id="PTHR30572:SF4">
    <property type="entry name" value="ABC TRANSPORTER PERMEASE YTRF"/>
    <property type="match status" value="1"/>
</dbReference>
<feature type="transmembrane region" description="Helical" evidence="7">
    <location>
        <begin position="375"/>
        <end position="399"/>
    </location>
</feature>
<dbReference type="Proteomes" id="UP000561011">
    <property type="component" value="Unassembled WGS sequence"/>
</dbReference>
<evidence type="ECO:0000256" key="2">
    <source>
        <dbReference type="ARBA" id="ARBA00022475"/>
    </source>
</evidence>
<gene>
    <name evidence="9" type="ORF">HZZ10_10250</name>
</gene>
<dbReference type="Pfam" id="PF02687">
    <property type="entry name" value="FtsX"/>
    <property type="match status" value="2"/>
</dbReference>
<dbReference type="GO" id="GO:0005886">
    <property type="term" value="C:plasma membrane"/>
    <property type="evidence" value="ECO:0007669"/>
    <property type="project" value="UniProtKB-SubCell"/>
</dbReference>
<evidence type="ECO:0000256" key="7">
    <source>
        <dbReference type="SAM" id="Phobius"/>
    </source>
</evidence>
<keyword evidence="4 7" id="KW-1133">Transmembrane helix</keyword>
<dbReference type="RefSeq" id="WP_179913424.1">
    <property type="nucleotide sequence ID" value="NZ_JACBYE010000022.1"/>
</dbReference>
<sequence>MFALTFAQMRRSIGRLAAAGVAIAIGTAFVAATLLASDVLKRASYDSVAAQYGQAELVVRAASGAGGYGDATSFAADEAQLDQMRQIDGVEAADPVESTYLQLQNGARSLYQATIAVPSSPKLQPLTLVSGTFPASSEEIALPADAAELLGVAPGDTLTDLSWGPSAVESTSAVDGESTTASDEPVETTLTVSGIVDDPFKAYAMQGGAAVVTADTFTDRRWPDSDPMHVDIAVLLEAGADESAVSSAIQAVVADQGMTVETKDAAAESSINAVTGDQQVFTLTILSFAAIALLVAALVISNTFQVIVAQRTRTLALLRCVGAKKSQLRQSVVLEAATLGLVSSAIGLAVGSAFVQIAVMVLGRVDLDIPVPSRISFSVAAVVWPLVVGTLVTVLASLVPARAATRVAPLEALRPSEAPSATAGGGRVRLVFTLLLVLGGALLVVGGVAASQNGQVEVGLLAGVLGGATSFVGVLLGAVFWVPKIVGAVGRMLSSAGPSTQLAAANITRNPRRTAATSSALLIGVTLVAMMSVGASTARGSLSSTLDGTYNVDVQVQGQAWSAGTDVEPLSPTLISEVSSLDEVAAVAPITEVLVRTESNGSVAEDETVQVVDPASARGALRDPSILDGLDATHAVVSENYADYFLQGSSTITLEGDRGEVTLDAVVGDISGMNVVVDSSVGEQIVSSTAPTSVWVKVTDLDDAGSTVNEIRDAVSGTSVGVAGAAVERATMQQAIDTILAVVVGLLAIAVVIALIGVANTLSLSVLERRRESATLRAIGLSKRQLRSTLAQEGMLIAGVGAVLGVALGLLYGWVGSLVVLGGFADVSLTVPFGTLGLVVLVAVAAGLLASIVPGRSAAKTSPVEALAVD</sequence>
<comment type="caution">
    <text evidence="9">The sequence shown here is derived from an EMBL/GenBank/DDBJ whole genome shotgun (WGS) entry which is preliminary data.</text>
</comment>
<protein>
    <submittedName>
        <fullName evidence="9">FtsX-like permease family protein</fullName>
    </submittedName>
</protein>
<dbReference type="EMBL" id="JACBYE010000022">
    <property type="protein sequence ID" value="NYS93897.1"/>
    <property type="molecule type" value="Genomic_DNA"/>
</dbReference>
<feature type="transmembrane region" description="Helical" evidence="7">
    <location>
        <begin position="458"/>
        <end position="482"/>
    </location>
</feature>
<feature type="transmembrane region" description="Helical" evidence="7">
    <location>
        <begin position="430"/>
        <end position="452"/>
    </location>
</feature>
<feature type="transmembrane region" description="Helical" evidence="7">
    <location>
        <begin position="835"/>
        <end position="853"/>
    </location>
</feature>
<dbReference type="InterPro" id="IPR050250">
    <property type="entry name" value="Macrolide_Exporter_MacB"/>
</dbReference>
<evidence type="ECO:0000256" key="4">
    <source>
        <dbReference type="ARBA" id="ARBA00022989"/>
    </source>
</evidence>
<keyword evidence="3 7" id="KW-0812">Transmembrane</keyword>
<keyword evidence="2" id="KW-1003">Cell membrane</keyword>
<evidence type="ECO:0000256" key="5">
    <source>
        <dbReference type="ARBA" id="ARBA00023136"/>
    </source>
</evidence>
<comment type="similarity">
    <text evidence="6">Belongs to the ABC-4 integral membrane protein family.</text>
</comment>
<feature type="transmembrane region" description="Helical" evidence="7">
    <location>
        <begin position="515"/>
        <end position="535"/>
    </location>
</feature>
<evidence type="ECO:0000313" key="10">
    <source>
        <dbReference type="Proteomes" id="UP000561011"/>
    </source>
</evidence>
<evidence type="ECO:0000259" key="8">
    <source>
        <dbReference type="Pfam" id="PF02687"/>
    </source>
</evidence>
<keyword evidence="10" id="KW-1185">Reference proteome</keyword>
<dbReference type="PANTHER" id="PTHR30572">
    <property type="entry name" value="MEMBRANE COMPONENT OF TRANSPORTER-RELATED"/>
    <property type="match status" value="1"/>
</dbReference>
<feature type="transmembrane region" description="Helical" evidence="7">
    <location>
        <begin position="280"/>
        <end position="304"/>
    </location>
</feature>
<keyword evidence="5 7" id="KW-0472">Membrane</keyword>